<organism evidence="1 2">
    <name type="scientific">Rhynocoris fuscipes</name>
    <dbReference type="NCBI Taxonomy" id="488301"/>
    <lineage>
        <taxon>Eukaryota</taxon>
        <taxon>Metazoa</taxon>
        <taxon>Ecdysozoa</taxon>
        <taxon>Arthropoda</taxon>
        <taxon>Hexapoda</taxon>
        <taxon>Insecta</taxon>
        <taxon>Pterygota</taxon>
        <taxon>Neoptera</taxon>
        <taxon>Paraneoptera</taxon>
        <taxon>Hemiptera</taxon>
        <taxon>Heteroptera</taxon>
        <taxon>Panheteroptera</taxon>
        <taxon>Cimicomorpha</taxon>
        <taxon>Reduviidae</taxon>
        <taxon>Harpactorinae</taxon>
        <taxon>Harpactorini</taxon>
        <taxon>Rhynocoris</taxon>
    </lineage>
</organism>
<dbReference type="Proteomes" id="UP001461498">
    <property type="component" value="Unassembled WGS sequence"/>
</dbReference>
<dbReference type="AlphaFoldDB" id="A0AAW1D9G5"/>
<proteinExistence type="predicted"/>
<gene>
    <name evidence="1" type="ORF">O3M35_007449</name>
</gene>
<protein>
    <submittedName>
        <fullName evidence="1">Uncharacterized protein</fullName>
    </submittedName>
</protein>
<name>A0AAW1D9G5_9HEMI</name>
<keyword evidence="2" id="KW-1185">Reference proteome</keyword>
<evidence type="ECO:0000313" key="2">
    <source>
        <dbReference type="Proteomes" id="UP001461498"/>
    </source>
</evidence>
<comment type="caution">
    <text evidence="1">The sequence shown here is derived from an EMBL/GenBank/DDBJ whole genome shotgun (WGS) entry which is preliminary data.</text>
</comment>
<reference evidence="1 2" key="1">
    <citation type="submission" date="2022-12" db="EMBL/GenBank/DDBJ databases">
        <title>Chromosome-level genome assembly of true bugs.</title>
        <authorList>
            <person name="Ma L."/>
            <person name="Li H."/>
        </authorList>
    </citation>
    <scope>NUCLEOTIDE SEQUENCE [LARGE SCALE GENOMIC DNA]</scope>
    <source>
        <strain evidence="1">Lab_2022b</strain>
    </source>
</reference>
<sequence length="69" mass="7825">MAEQFSCKIKLKNSSDINVTEQRTVNAFLMHQAVTLNQFSDVKRKIGSNICSVAVNPYVNKDKIVTFNF</sequence>
<accession>A0AAW1D9G5</accession>
<evidence type="ECO:0000313" key="1">
    <source>
        <dbReference type="EMBL" id="KAK9507636.1"/>
    </source>
</evidence>
<dbReference type="EMBL" id="JAPXFL010000004">
    <property type="protein sequence ID" value="KAK9507636.1"/>
    <property type="molecule type" value="Genomic_DNA"/>
</dbReference>